<dbReference type="SUPFAM" id="SSF141868">
    <property type="entry name" value="EAL domain-like"/>
    <property type="match status" value="1"/>
</dbReference>
<dbReference type="InterPro" id="IPR001633">
    <property type="entry name" value="EAL_dom"/>
</dbReference>
<keyword evidence="1" id="KW-1133">Transmembrane helix</keyword>
<dbReference type="Gene3D" id="3.30.70.270">
    <property type="match status" value="1"/>
</dbReference>
<dbReference type="EMBL" id="JBITLV010000005">
    <property type="protein sequence ID" value="MFI7588776.1"/>
    <property type="molecule type" value="Genomic_DNA"/>
</dbReference>
<keyword evidence="1" id="KW-0812">Transmembrane</keyword>
<dbReference type="CDD" id="cd01948">
    <property type="entry name" value="EAL"/>
    <property type="match status" value="1"/>
</dbReference>
<keyword evidence="1" id="KW-0472">Membrane</keyword>
<gene>
    <name evidence="4" type="ORF">ACIB24_17030</name>
</gene>
<feature type="transmembrane region" description="Helical" evidence="1">
    <location>
        <begin position="233"/>
        <end position="249"/>
    </location>
</feature>
<evidence type="ECO:0000313" key="5">
    <source>
        <dbReference type="Proteomes" id="UP001612915"/>
    </source>
</evidence>
<dbReference type="SMART" id="SM00267">
    <property type="entry name" value="GGDEF"/>
    <property type="match status" value="1"/>
</dbReference>
<dbReference type="PANTHER" id="PTHR33121">
    <property type="entry name" value="CYCLIC DI-GMP PHOSPHODIESTERASE PDEF"/>
    <property type="match status" value="1"/>
</dbReference>
<dbReference type="InterPro" id="IPR035919">
    <property type="entry name" value="EAL_sf"/>
</dbReference>
<dbReference type="NCBIfam" id="TIGR00254">
    <property type="entry name" value="GGDEF"/>
    <property type="match status" value="1"/>
</dbReference>
<organism evidence="4 5">
    <name type="scientific">Spongisporangium articulatum</name>
    <dbReference type="NCBI Taxonomy" id="3362603"/>
    <lineage>
        <taxon>Bacteria</taxon>
        <taxon>Bacillati</taxon>
        <taxon>Actinomycetota</taxon>
        <taxon>Actinomycetes</taxon>
        <taxon>Kineosporiales</taxon>
        <taxon>Kineosporiaceae</taxon>
        <taxon>Spongisporangium</taxon>
    </lineage>
</organism>
<dbReference type="SUPFAM" id="SSF55073">
    <property type="entry name" value="Nucleotide cyclase"/>
    <property type="match status" value="1"/>
</dbReference>
<feature type="transmembrane region" description="Helical" evidence="1">
    <location>
        <begin position="206"/>
        <end position="227"/>
    </location>
</feature>
<dbReference type="InterPro" id="IPR029787">
    <property type="entry name" value="Nucleotide_cyclase"/>
</dbReference>
<feature type="transmembrane region" description="Helical" evidence="1">
    <location>
        <begin position="37"/>
        <end position="58"/>
    </location>
</feature>
<keyword evidence="5" id="KW-1185">Reference proteome</keyword>
<comment type="caution">
    <text evidence="4">The sequence shown here is derived from an EMBL/GenBank/DDBJ whole genome shotgun (WGS) entry which is preliminary data.</text>
</comment>
<feature type="transmembrane region" description="Helical" evidence="1">
    <location>
        <begin position="171"/>
        <end position="194"/>
    </location>
</feature>
<evidence type="ECO:0000256" key="1">
    <source>
        <dbReference type="SAM" id="Phobius"/>
    </source>
</evidence>
<name>A0ABW8AQX3_9ACTN</name>
<protein>
    <submittedName>
        <fullName evidence="4">Bifunctional diguanylate cyclase/phosphodiesterase</fullName>
    </submittedName>
</protein>
<feature type="transmembrane region" description="Helical" evidence="1">
    <location>
        <begin position="101"/>
        <end position="121"/>
    </location>
</feature>
<accession>A0ABW8AQX3</accession>
<dbReference type="RefSeq" id="WP_398282800.1">
    <property type="nucleotide sequence ID" value="NZ_JBITLV010000005.1"/>
</dbReference>
<feature type="domain" description="GGDEF" evidence="3">
    <location>
        <begin position="351"/>
        <end position="483"/>
    </location>
</feature>
<proteinExistence type="predicted"/>
<dbReference type="PROSITE" id="PS50887">
    <property type="entry name" value="GGDEF"/>
    <property type="match status" value="1"/>
</dbReference>
<dbReference type="PANTHER" id="PTHR33121:SF70">
    <property type="entry name" value="SIGNALING PROTEIN YKOW"/>
    <property type="match status" value="1"/>
</dbReference>
<dbReference type="SMART" id="SM00052">
    <property type="entry name" value="EAL"/>
    <property type="match status" value="1"/>
</dbReference>
<reference evidence="4 5" key="1">
    <citation type="submission" date="2024-10" db="EMBL/GenBank/DDBJ databases">
        <title>The Natural Products Discovery Center: Release of the First 8490 Sequenced Strains for Exploring Actinobacteria Biosynthetic Diversity.</title>
        <authorList>
            <person name="Kalkreuter E."/>
            <person name="Kautsar S.A."/>
            <person name="Yang D."/>
            <person name="Bader C.D."/>
            <person name="Teijaro C.N."/>
            <person name="Fluegel L."/>
            <person name="Davis C.M."/>
            <person name="Simpson J.R."/>
            <person name="Lauterbach L."/>
            <person name="Steele A.D."/>
            <person name="Gui C."/>
            <person name="Meng S."/>
            <person name="Li G."/>
            <person name="Viehrig K."/>
            <person name="Ye F."/>
            <person name="Su P."/>
            <person name="Kiefer A.F."/>
            <person name="Nichols A."/>
            <person name="Cepeda A.J."/>
            <person name="Yan W."/>
            <person name="Fan B."/>
            <person name="Jiang Y."/>
            <person name="Adhikari A."/>
            <person name="Zheng C.-J."/>
            <person name="Schuster L."/>
            <person name="Cowan T.M."/>
            <person name="Smanski M.J."/>
            <person name="Chevrette M.G."/>
            <person name="De Carvalho L.P.S."/>
            <person name="Shen B."/>
        </authorList>
    </citation>
    <scope>NUCLEOTIDE SEQUENCE [LARGE SCALE GENOMIC DNA]</scope>
    <source>
        <strain evidence="4 5">NPDC049639</strain>
    </source>
</reference>
<dbReference type="Pfam" id="PF00563">
    <property type="entry name" value="EAL"/>
    <property type="match status" value="1"/>
</dbReference>
<feature type="transmembrane region" description="Helical" evidence="1">
    <location>
        <begin position="141"/>
        <end position="159"/>
    </location>
</feature>
<sequence>MAATARRVRPALVLCLVSALFATVVPMANLADHRPDRLIALLTLPMAGAVAVVAVRLLRDLRGADGEAGVWRFQLTGVLVILAGVFGSLVPVGLLGATPSVLRAGVLVFGASTLVAAHFVYQGICRWSKIHTTGFNADDWLNGLSAVLVLMAIIDLALPDGRRAETLIDQLQHQAAVGGFSVAIILVLSLLTVANLADLFGDARMWLLLTGLLLMFGPISACLFGPAGTHVPAASTALLAVSLMVLAAARPIRVHRTQQAARNTPTDAALGVVALAVGLLVLAGFGSGGHRLTTAYAALAVIGSSSRMFRTVRDLEQLQTTRTQAMTDELTGIANRRALLADLERVVGRGTPASLMIIDLDDFKLINDRFGHSVGDELLRQVTQIFRAALPKQARLARLGGDEFAVLLPGSSGERALEVGRRLVVASAPYRDFEGRPLRVRASVGIAASDGARLDPTELMRRADTAMYRAKSSGEGVARFDESVDALAQEQLQLLEDLREVLDLDSPLLEQMQVYFQPQVELGSGAVVGAEALVRWLHPRHGLIPPDRFLDLVERNGLMGALTTRVVHESARRWYALREAGLSLRISVNLSTSCLAQPGLLNLLDDVVAQGVDPASFVLEITETSVMADPELAIATMRAMRARGFAISIDDYGTGYSSLSYLNDLPACELKLDKSFVARLLADDRTTAIVAGTVELAHRLGMRLVAEGVEDVATLAILRDLGCDESQGYLHARPMPAADFESWLSAGSGTTVLAHAS</sequence>
<feature type="transmembrane region" description="Helical" evidence="1">
    <location>
        <begin position="70"/>
        <end position="95"/>
    </location>
</feature>
<evidence type="ECO:0000313" key="4">
    <source>
        <dbReference type="EMBL" id="MFI7588776.1"/>
    </source>
</evidence>
<dbReference type="CDD" id="cd01949">
    <property type="entry name" value="GGDEF"/>
    <property type="match status" value="1"/>
</dbReference>
<evidence type="ECO:0000259" key="2">
    <source>
        <dbReference type="PROSITE" id="PS50883"/>
    </source>
</evidence>
<dbReference type="Proteomes" id="UP001612915">
    <property type="component" value="Unassembled WGS sequence"/>
</dbReference>
<feature type="transmembrane region" description="Helical" evidence="1">
    <location>
        <begin position="269"/>
        <end position="286"/>
    </location>
</feature>
<dbReference type="InterPro" id="IPR050706">
    <property type="entry name" value="Cyclic-di-GMP_PDE-like"/>
</dbReference>
<dbReference type="Pfam" id="PF00990">
    <property type="entry name" value="GGDEF"/>
    <property type="match status" value="1"/>
</dbReference>
<feature type="domain" description="EAL" evidence="2">
    <location>
        <begin position="491"/>
        <end position="748"/>
    </location>
</feature>
<dbReference type="InterPro" id="IPR043128">
    <property type="entry name" value="Rev_trsase/Diguanyl_cyclase"/>
</dbReference>
<dbReference type="Gene3D" id="3.20.20.450">
    <property type="entry name" value="EAL domain"/>
    <property type="match status" value="1"/>
</dbReference>
<dbReference type="PROSITE" id="PS50883">
    <property type="entry name" value="EAL"/>
    <property type="match status" value="1"/>
</dbReference>
<dbReference type="InterPro" id="IPR000160">
    <property type="entry name" value="GGDEF_dom"/>
</dbReference>
<evidence type="ECO:0000259" key="3">
    <source>
        <dbReference type="PROSITE" id="PS50887"/>
    </source>
</evidence>